<dbReference type="Proteomes" id="UP000316855">
    <property type="component" value="Chromosome"/>
</dbReference>
<name>A0A517VA55_9PLAN</name>
<evidence type="ECO:0000313" key="5">
    <source>
        <dbReference type="EMBL" id="QDT89891.1"/>
    </source>
</evidence>
<gene>
    <name evidence="5" type="ORF">Pan161_15240</name>
</gene>
<dbReference type="EMBL" id="CP036343">
    <property type="protein sequence ID" value="QDT89891.1"/>
    <property type="molecule type" value="Genomic_DNA"/>
</dbReference>
<feature type="domain" description="Cytochrome C Planctomycete-type" evidence="4">
    <location>
        <begin position="658"/>
        <end position="716"/>
    </location>
</feature>
<dbReference type="InterPro" id="IPR036909">
    <property type="entry name" value="Cyt_c-like_dom_sf"/>
</dbReference>
<dbReference type="SUPFAM" id="SSF46626">
    <property type="entry name" value="Cytochrome c"/>
    <property type="match status" value="1"/>
</dbReference>
<dbReference type="Pfam" id="PF07635">
    <property type="entry name" value="PSCyt1"/>
    <property type="match status" value="1"/>
</dbReference>
<keyword evidence="6" id="KW-1185">Reference proteome</keyword>
<dbReference type="InterPro" id="IPR011429">
    <property type="entry name" value="Cyt_c_Planctomycete-type"/>
</dbReference>
<dbReference type="GO" id="GO:0020037">
    <property type="term" value="F:heme binding"/>
    <property type="evidence" value="ECO:0007669"/>
    <property type="project" value="InterPro"/>
</dbReference>
<dbReference type="GO" id="GO:0009055">
    <property type="term" value="F:electron transfer activity"/>
    <property type="evidence" value="ECO:0007669"/>
    <property type="project" value="InterPro"/>
</dbReference>
<accession>A0A517VA55</accession>
<dbReference type="KEGG" id="gax:Pan161_15240"/>
<proteinExistence type="predicted"/>
<dbReference type="PANTHER" id="PTHR35889:SF3">
    <property type="entry name" value="F-BOX DOMAIN-CONTAINING PROTEIN"/>
    <property type="match status" value="1"/>
</dbReference>
<dbReference type="Pfam" id="PF07587">
    <property type="entry name" value="PSD1"/>
    <property type="match status" value="1"/>
</dbReference>
<dbReference type="PANTHER" id="PTHR35889">
    <property type="entry name" value="CYCLOINULO-OLIGOSACCHARIDE FRUCTANOTRANSFERASE-RELATED"/>
    <property type="match status" value="1"/>
</dbReference>
<evidence type="ECO:0000313" key="6">
    <source>
        <dbReference type="Proteomes" id="UP000316855"/>
    </source>
</evidence>
<evidence type="ECO:0000259" key="4">
    <source>
        <dbReference type="Pfam" id="PF07635"/>
    </source>
</evidence>
<reference evidence="5 6" key="1">
    <citation type="submission" date="2019-02" db="EMBL/GenBank/DDBJ databases">
        <title>Deep-cultivation of Planctomycetes and their phenomic and genomic characterization uncovers novel biology.</title>
        <authorList>
            <person name="Wiegand S."/>
            <person name="Jogler M."/>
            <person name="Boedeker C."/>
            <person name="Pinto D."/>
            <person name="Vollmers J."/>
            <person name="Rivas-Marin E."/>
            <person name="Kohn T."/>
            <person name="Peeters S.H."/>
            <person name="Heuer A."/>
            <person name="Rast P."/>
            <person name="Oberbeckmann S."/>
            <person name="Bunk B."/>
            <person name="Jeske O."/>
            <person name="Meyerdierks A."/>
            <person name="Storesund J.E."/>
            <person name="Kallscheuer N."/>
            <person name="Luecker S."/>
            <person name="Lage O.M."/>
            <person name="Pohl T."/>
            <person name="Merkel B.J."/>
            <person name="Hornburger P."/>
            <person name="Mueller R.-W."/>
            <person name="Bruemmer F."/>
            <person name="Labrenz M."/>
            <person name="Spormann A.M."/>
            <person name="Op den Camp H."/>
            <person name="Overmann J."/>
            <person name="Amann R."/>
            <person name="Jetten M.S.M."/>
            <person name="Mascher T."/>
            <person name="Medema M.H."/>
            <person name="Devos D.P."/>
            <person name="Kaster A.-K."/>
            <person name="Ovreas L."/>
            <person name="Rohde M."/>
            <person name="Galperin M.Y."/>
            <person name="Jogler C."/>
        </authorList>
    </citation>
    <scope>NUCLEOTIDE SEQUENCE [LARGE SCALE GENOMIC DNA]</scope>
    <source>
        <strain evidence="5 6">Pan161</strain>
    </source>
</reference>
<dbReference type="InterPro" id="IPR011444">
    <property type="entry name" value="DUF1549"/>
</dbReference>
<evidence type="ECO:0000259" key="2">
    <source>
        <dbReference type="Pfam" id="PF07583"/>
    </source>
</evidence>
<keyword evidence="1" id="KW-0472">Membrane</keyword>
<dbReference type="Pfam" id="PF13385">
    <property type="entry name" value="Laminin_G_3"/>
    <property type="match status" value="1"/>
</dbReference>
<sequence>MITLKFTFWRMQPRLIELTDIKAIKAMTTSEESKSGTFSTLFIRIKDVVGEGSFPMTELTVQIKRGAVPVAFLISGIVALLRLALILSLTSIYVCPVHAGDAAPVARWDFSTEEATPLSVHGNVTRDQAGPVPPEFPDFAKDNTAIRLDGKGAYIAVNDPGDKSIFDFTNGDTMTVEAWVKVAKIRNGQPMYVIGKGRTHSPHVAPDNQNWALRVVGAGDAAKLSFLFATPTPPGAKGPHWHRWTSKLKFAVVTGWHHIAVTYQFGQPDSIQGWIDGQPTDGVWDLQGATKAAPVVDNDQIWIGSSMGGNTANSFNGWVDAIAVYRARLNNKVIASHFHRLGGPRTVGPAPEKMPEISDVPPGKVLVTFSESMPASDRWLNTGEKWPQETSRWLGTEFLLPRIPLRYDDWGIRASWKAPLLVRMVADVELQPGTHRLLLRARALGRLWIDGKVVARTKALTYRPPNGEEPITPLADPPLPGARVKGYRMQEVFGEITIPHHDDGTTRLCRVVLELVSGGKSLRTETGEICVAIQTDDGNSYAVIRPQQQDALPLTDTAVNPVLAQIESAITRLEDETRLKAAASQDAFWQTRHAAARAWTSQHPAPEIPTVVDSDINHPIDRFLASKIDKALLESSATDRSQAEHFHKTILPLLQENCFRCHGDKDKGGLRLNTRENALKSGHSEIPAIVPGDISASELLERIRAEDESIRMPPTGKPLSKREIAELEKWIQQGAIWPAVPLEASEVALATVINDEAFLKRIYLDTVGVPPTLAEVRQFLEDSNPDKRNQLIDRLLEDDRFADHWVSYWMDLLAENPTLLNASLNSTGPFRWFLYDALRDKKAFDRIVTELLLMRGSPHEGGSAGFAIAAENDSPFAAKGHIVASAFLGIELQCARCHDSPYHSTTQRDLFSLAAMMNRKPLTVPSTSRVPDAFFEKKDRESLIRVTLKPDETIQADWPFAGVTGAVDDSKIDSLMHNPQDTRERLAALITAPENERFANVIVNRLWKQLIGTGLVEPVYDWEGRKPSHPKMLDWLSRQFVTHDYDLNHVIRLIVTSQVYQREATGNNGNKSETLRFFTAPEKRRLTAEQIVDAMHAATGKQLDVEELTFVHDGQRDVSNRLSLGRPSRAWMFADLKNERDRPSLSLPYARTVTDVLEAFGWTGSRQKPIMHRESEPNVLQPGVLANGTLSMNLIRVSNQSELAQLAVDSRQPEEIIEALYLRFLCRLPNQEELKTFSHALAQGFDSRLLPADEIVPVQEPAPLPQVTWFNHLRPEANTIQQDVERRVRKGPPADPRLRPEWREVYEDIIWSLMNHREFVWVP</sequence>
<organism evidence="5 6">
    <name type="scientific">Gimesia algae</name>
    <dbReference type="NCBI Taxonomy" id="2527971"/>
    <lineage>
        <taxon>Bacteria</taxon>
        <taxon>Pseudomonadati</taxon>
        <taxon>Planctomycetota</taxon>
        <taxon>Planctomycetia</taxon>
        <taxon>Planctomycetales</taxon>
        <taxon>Planctomycetaceae</taxon>
        <taxon>Gimesia</taxon>
    </lineage>
</organism>
<evidence type="ECO:0000256" key="1">
    <source>
        <dbReference type="SAM" id="Phobius"/>
    </source>
</evidence>
<feature type="transmembrane region" description="Helical" evidence="1">
    <location>
        <begin position="70"/>
        <end position="94"/>
    </location>
</feature>
<dbReference type="Pfam" id="PF07583">
    <property type="entry name" value="PSCyt2"/>
    <property type="match status" value="1"/>
</dbReference>
<dbReference type="InterPro" id="IPR022655">
    <property type="entry name" value="DUF1553"/>
</dbReference>
<feature type="domain" description="DUF1553" evidence="3">
    <location>
        <begin position="982"/>
        <end position="1239"/>
    </location>
</feature>
<dbReference type="Gene3D" id="2.60.120.200">
    <property type="match status" value="1"/>
</dbReference>
<dbReference type="InterPro" id="IPR013320">
    <property type="entry name" value="ConA-like_dom_sf"/>
</dbReference>
<keyword evidence="1" id="KW-0812">Transmembrane</keyword>
<evidence type="ECO:0000259" key="3">
    <source>
        <dbReference type="Pfam" id="PF07587"/>
    </source>
</evidence>
<dbReference type="SUPFAM" id="SSF49899">
    <property type="entry name" value="Concanavalin A-like lectins/glucanases"/>
    <property type="match status" value="1"/>
</dbReference>
<dbReference type="Gene3D" id="1.10.760.10">
    <property type="entry name" value="Cytochrome c-like domain"/>
    <property type="match status" value="1"/>
</dbReference>
<feature type="domain" description="DUF1549" evidence="2">
    <location>
        <begin position="742"/>
        <end position="919"/>
    </location>
</feature>
<protein>
    <submittedName>
        <fullName evidence="5">Planctomycete cytochrome C</fullName>
    </submittedName>
</protein>
<keyword evidence="1" id="KW-1133">Transmembrane helix</keyword>